<keyword evidence="3" id="KW-1185">Reference proteome</keyword>
<evidence type="ECO:0000313" key="2">
    <source>
        <dbReference type="EMBL" id="KAJ3595039.1"/>
    </source>
</evidence>
<evidence type="ECO:0000313" key="3">
    <source>
        <dbReference type="Proteomes" id="UP001148018"/>
    </source>
</evidence>
<name>A0A9Q0DSM6_9TELE</name>
<feature type="transmembrane region" description="Helical" evidence="1">
    <location>
        <begin position="66"/>
        <end position="86"/>
    </location>
</feature>
<evidence type="ECO:0000256" key="1">
    <source>
        <dbReference type="SAM" id="Phobius"/>
    </source>
</evidence>
<dbReference type="Proteomes" id="UP001148018">
    <property type="component" value="Unassembled WGS sequence"/>
</dbReference>
<accession>A0A9Q0DSM6</accession>
<keyword evidence="1" id="KW-0472">Membrane</keyword>
<keyword evidence="1" id="KW-1133">Transmembrane helix</keyword>
<organism evidence="2 3">
    <name type="scientific">Muraenolepis orangiensis</name>
    <name type="common">Patagonian moray cod</name>
    <dbReference type="NCBI Taxonomy" id="630683"/>
    <lineage>
        <taxon>Eukaryota</taxon>
        <taxon>Metazoa</taxon>
        <taxon>Chordata</taxon>
        <taxon>Craniata</taxon>
        <taxon>Vertebrata</taxon>
        <taxon>Euteleostomi</taxon>
        <taxon>Actinopterygii</taxon>
        <taxon>Neopterygii</taxon>
        <taxon>Teleostei</taxon>
        <taxon>Neoteleostei</taxon>
        <taxon>Acanthomorphata</taxon>
        <taxon>Zeiogadaria</taxon>
        <taxon>Gadariae</taxon>
        <taxon>Gadiformes</taxon>
        <taxon>Muraenolepidoidei</taxon>
        <taxon>Muraenolepididae</taxon>
        <taxon>Muraenolepis</taxon>
    </lineage>
</organism>
<gene>
    <name evidence="2" type="ORF">NHX12_004344</name>
</gene>
<dbReference type="EMBL" id="JANIIK010000111">
    <property type="protein sequence ID" value="KAJ3595039.1"/>
    <property type="molecule type" value="Genomic_DNA"/>
</dbReference>
<protein>
    <submittedName>
        <fullName evidence="2">Uncharacterized protein</fullName>
    </submittedName>
</protein>
<proteinExistence type="predicted"/>
<comment type="caution">
    <text evidence="2">The sequence shown here is derived from an EMBL/GenBank/DDBJ whole genome shotgun (WGS) entry which is preliminary data.</text>
</comment>
<sequence length="133" mass="14816">MLCSSPEIQKTVFLSVAARIQRIPQRYRKEEKKHNIPGTSCLPSRSQDRYHGRCGRVIPVYLPPSLLFLFLAGLLIVFITVMRQWVRLLVHIHGLGPGGDLVTDKEQKADPHQRVCGGNSRAAAGLVMDMAAD</sequence>
<dbReference type="AlphaFoldDB" id="A0A9Q0DSM6"/>
<reference evidence="2" key="1">
    <citation type="submission" date="2022-07" db="EMBL/GenBank/DDBJ databases">
        <title>Chromosome-level genome of Muraenolepis orangiensis.</title>
        <authorList>
            <person name="Kim J."/>
        </authorList>
    </citation>
    <scope>NUCLEOTIDE SEQUENCE</scope>
    <source>
        <strain evidence="2">KU_S4_2022</strain>
        <tissue evidence="2">Muscle</tissue>
    </source>
</reference>
<keyword evidence="1" id="KW-0812">Transmembrane</keyword>